<dbReference type="Pfam" id="PF13302">
    <property type="entry name" value="Acetyltransf_3"/>
    <property type="match status" value="1"/>
</dbReference>
<name>A0ABS5HYY9_9GAMM</name>
<feature type="domain" description="N-acetyltransferase" evidence="1">
    <location>
        <begin position="10"/>
        <end position="176"/>
    </location>
</feature>
<evidence type="ECO:0000313" key="3">
    <source>
        <dbReference type="Proteomes" id="UP000811844"/>
    </source>
</evidence>
<dbReference type="Gene3D" id="3.40.630.30">
    <property type="match status" value="1"/>
</dbReference>
<keyword evidence="3" id="KW-1185">Reference proteome</keyword>
<reference evidence="2 3" key="1">
    <citation type="submission" date="2020-02" db="EMBL/GenBank/DDBJ databases">
        <title>Shewanella WXL01 sp. nov., a marine bacterium isolated from green algae in Luhuitou Fringing Reef (Northern South China Sea).</title>
        <authorList>
            <person name="Wang X."/>
        </authorList>
    </citation>
    <scope>NUCLEOTIDE SEQUENCE [LARGE SCALE GENOMIC DNA]</scope>
    <source>
        <strain evidence="2 3">MCCC 1A01895</strain>
    </source>
</reference>
<organism evidence="2 3">
    <name type="scientific">Shewanella intestini</name>
    <dbReference type="NCBI Taxonomy" id="2017544"/>
    <lineage>
        <taxon>Bacteria</taxon>
        <taxon>Pseudomonadati</taxon>
        <taxon>Pseudomonadota</taxon>
        <taxon>Gammaproteobacteria</taxon>
        <taxon>Alteromonadales</taxon>
        <taxon>Shewanellaceae</taxon>
        <taxon>Shewanella</taxon>
    </lineage>
</organism>
<accession>A0ABS5HYY9</accession>
<gene>
    <name evidence="2" type="ORF">G3R48_03235</name>
</gene>
<proteinExistence type="predicted"/>
<dbReference type="EMBL" id="JAAIKR010000002">
    <property type="protein sequence ID" value="MBR9727007.1"/>
    <property type="molecule type" value="Genomic_DNA"/>
</dbReference>
<dbReference type="InterPro" id="IPR051908">
    <property type="entry name" value="Ribosomal_N-acetyltransferase"/>
</dbReference>
<dbReference type="PANTHER" id="PTHR43441:SF3">
    <property type="entry name" value="ACETYLTRANSFERASE"/>
    <property type="match status" value="1"/>
</dbReference>
<evidence type="ECO:0000313" key="2">
    <source>
        <dbReference type="EMBL" id="MBR9727007.1"/>
    </source>
</evidence>
<dbReference type="Proteomes" id="UP000811844">
    <property type="component" value="Unassembled WGS sequence"/>
</dbReference>
<comment type="caution">
    <text evidence="2">The sequence shown here is derived from an EMBL/GenBank/DDBJ whole genome shotgun (WGS) entry which is preliminary data.</text>
</comment>
<protein>
    <submittedName>
        <fullName evidence="2">GNAT family N-acetyltransferase</fullName>
    </submittedName>
</protein>
<dbReference type="SUPFAM" id="SSF55729">
    <property type="entry name" value="Acyl-CoA N-acyltransferases (Nat)"/>
    <property type="match status" value="1"/>
</dbReference>
<dbReference type="InterPro" id="IPR016181">
    <property type="entry name" value="Acyl_CoA_acyltransferase"/>
</dbReference>
<dbReference type="PANTHER" id="PTHR43441">
    <property type="entry name" value="RIBOSOMAL-PROTEIN-SERINE ACETYLTRANSFERASE"/>
    <property type="match status" value="1"/>
</dbReference>
<sequence>METARLQLIPPSLEYQPRILAAIQESEQELTTYLSWVPYALTQAESIADTQLAISNFTNATDELRFSIINKQTAELIGAIGLIIRDNSVPFYELGYWIRTSSAGHGFMTEAVTAIEHYAFSKLNAVRLEIRAAQTNHKSWAIAKRCGYEFEGTLINERRLPSGELDNTLVYSKTQQPQR</sequence>
<evidence type="ECO:0000259" key="1">
    <source>
        <dbReference type="PROSITE" id="PS51186"/>
    </source>
</evidence>
<dbReference type="InterPro" id="IPR000182">
    <property type="entry name" value="GNAT_dom"/>
</dbReference>
<dbReference type="PROSITE" id="PS51186">
    <property type="entry name" value="GNAT"/>
    <property type="match status" value="1"/>
</dbReference>